<dbReference type="PROSITE" id="PS50297">
    <property type="entry name" value="ANK_REP_REGION"/>
    <property type="match status" value="1"/>
</dbReference>
<evidence type="ECO:0000256" key="4">
    <source>
        <dbReference type="SAM" id="MobiDB-lite"/>
    </source>
</evidence>
<dbReference type="EMBL" id="QGMG01000522">
    <property type="protein sequence ID" value="TVY52966.1"/>
    <property type="molecule type" value="Genomic_DNA"/>
</dbReference>
<dbReference type="InterPro" id="IPR000210">
    <property type="entry name" value="BTB/POZ_dom"/>
</dbReference>
<feature type="domain" description="BTB" evidence="5">
    <location>
        <begin position="354"/>
        <end position="412"/>
    </location>
</feature>
<evidence type="ECO:0000259" key="5">
    <source>
        <dbReference type="PROSITE" id="PS50097"/>
    </source>
</evidence>
<feature type="region of interest" description="Disordered" evidence="4">
    <location>
        <begin position="313"/>
        <end position="349"/>
    </location>
</feature>
<dbReference type="InterPro" id="IPR011333">
    <property type="entry name" value="SKP1/BTB/POZ_sf"/>
</dbReference>
<proteinExistence type="predicted"/>
<feature type="compositionally biased region" description="Low complexity" evidence="4">
    <location>
        <begin position="565"/>
        <end position="582"/>
    </location>
</feature>
<reference evidence="6 7" key="1">
    <citation type="submission" date="2018-05" db="EMBL/GenBank/DDBJ databases">
        <title>Whole genome sequencing for identification of molecular markers to develop diagnostic detection tools for the regulated plant pathogen Lachnellula willkommii.</title>
        <authorList>
            <person name="Giroux E."/>
            <person name="Bilodeau G."/>
        </authorList>
    </citation>
    <scope>NUCLEOTIDE SEQUENCE [LARGE SCALE GENOMIC DNA]</scope>
    <source>
        <strain evidence="6 7">CBS 625.97</strain>
    </source>
</reference>
<dbReference type="PANTHER" id="PTHR46231:SF1">
    <property type="entry name" value="ANKYRIN REPEAT AND BTB_POZ DOMAIN-CONTAINING PROTEIN 1"/>
    <property type="match status" value="1"/>
</dbReference>
<feature type="repeat" description="ANK" evidence="3">
    <location>
        <begin position="67"/>
        <end position="92"/>
    </location>
</feature>
<dbReference type="Gene3D" id="1.25.40.20">
    <property type="entry name" value="Ankyrin repeat-containing domain"/>
    <property type="match status" value="1"/>
</dbReference>
<keyword evidence="1" id="KW-0677">Repeat</keyword>
<protein>
    <submittedName>
        <fullName evidence="6">BTB/POZ domain-containing protein 3</fullName>
    </submittedName>
</protein>
<gene>
    <name evidence="6" type="primary">btb3</name>
    <name evidence="6" type="ORF">LCER1_G004584</name>
</gene>
<evidence type="ECO:0000256" key="1">
    <source>
        <dbReference type="ARBA" id="ARBA00022737"/>
    </source>
</evidence>
<accession>A0A7D8YP25</accession>
<keyword evidence="7" id="KW-1185">Reference proteome</keyword>
<dbReference type="Pfam" id="PF12796">
    <property type="entry name" value="Ank_2"/>
    <property type="match status" value="1"/>
</dbReference>
<dbReference type="GO" id="GO:0000151">
    <property type="term" value="C:ubiquitin ligase complex"/>
    <property type="evidence" value="ECO:0007669"/>
    <property type="project" value="TreeGrafter"/>
</dbReference>
<dbReference type="GO" id="GO:0005737">
    <property type="term" value="C:cytoplasm"/>
    <property type="evidence" value="ECO:0007669"/>
    <property type="project" value="TreeGrafter"/>
</dbReference>
<dbReference type="OrthoDB" id="684045at2759"/>
<dbReference type="FunFam" id="1.25.40.20:FF:000248">
    <property type="entry name" value="Ankyrin repeat and BTB/POZ domain protein"/>
    <property type="match status" value="1"/>
</dbReference>
<dbReference type="CDD" id="cd18186">
    <property type="entry name" value="BTB_POZ_ZBTB_KLHL-like"/>
    <property type="match status" value="1"/>
</dbReference>
<evidence type="ECO:0000313" key="6">
    <source>
        <dbReference type="EMBL" id="TVY52966.1"/>
    </source>
</evidence>
<dbReference type="SUPFAM" id="SSF48403">
    <property type="entry name" value="Ankyrin repeat"/>
    <property type="match status" value="1"/>
</dbReference>
<dbReference type="SUPFAM" id="SSF54695">
    <property type="entry name" value="POZ domain"/>
    <property type="match status" value="2"/>
</dbReference>
<evidence type="ECO:0000313" key="7">
    <source>
        <dbReference type="Proteomes" id="UP000481288"/>
    </source>
</evidence>
<feature type="region of interest" description="Disordered" evidence="4">
    <location>
        <begin position="557"/>
        <end position="582"/>
    </location>
</feature>
<dbReference type="InterPro" id="IPR002110">
    <property type="entry name" value="Ankyrin_rpt"/>
</dbReference>
<dbReference type="PANTHER" id="PTHR46231">
    <property type="entry name" value="ANKYRIN REPEAT AND BTB/POZ DOMAIN-CONTAINING PROTEIN 1"/>
    <property type="match status" value="1"/>
</dbReference>
<dbReference type="InterPro" id="IPR044515">
    <property type="entry name" value="ABTB1"/>
</dbReference>
<dbReference type="SMART" id="SM00248">
    <property type="entry name" value="ANK"/>
    <property type="match status" value="2"/>
</dbReference>
<comment type="caution">
    <text evidence="6">The sequence shown here is derived from an EMBL/GenBank/DDBJ whole genome shotgun (WGS) entry which is preliminary data.</text>
</comment>
<dbReference type="Gene3D" id="3.30.710.10">
    <property type="entry name" value="Potassium Channel Kv1.1, Chain A"/>
    <property type="match status" value="2"/>
</dbReference>
<evidence type="ECO:0000256" key="2">
    <source>
        <dbReference type="ARBA" id="ARBA00023043"/>
    </source>
</evidence>
<name>A0A7D8YP25_9HELO</name>
<feature type="domain" description="BTB" evidence="5">
    <location>
        <begin position="148"/>
        <end position="213"/>
    </location>
</feature>
<dbReference type="Pfam" id="PF00651">
    <property type="entry name" value="BTB"/>
    <property type="match status" value="2"/>
</dbReference>
<dbReference type="InterPro" id="IPR036770">
    <property type="entry name" value="Ankyrin_rpt-contain_sf"/>
</dbReference>
<dbReference type="AlphaFoldDB" id="A0A7D8YP25"/>
<organism evidence="6 7">
    <name type="scientific">Lachnellula cervina</name>
    <dbReference type="NCBI Taxonomy" id="1316786"/>
    <lineage>
        <taxon>Eukaryota</taxon>
        <taxon>Fungi</taxon>
        <taxon>Dikarya</taxon>
        <taxon>Ascomycota</taxon>
        <taxon>Pezizomycotina</taxon>
        <taxon>Leotiomycetes</taxon>
        <taxon>Helotiales</taxon>
        <taxon>Lachnaceae</taxon>
        <taxon>Lachnellula</taxon>
    </lineage>
</organism>
<dbReference type="PROSITE" id="PS50088">
    <property type="entry name" value="ANK_REPEAT"/>
    <property type="match status" value="1"/>
</dbReference>
<evidence type="ECO:0000256" key="3">
    <source>
        <dbReference type="PROSITE-ProRule" id="PRU00023"/>
    </source>
</evidence>
<dbReference type="Proteomes" id="UP000481288">
    <property type="component" value="Unassembled WGS sequence"/>
</dbReference>
<dbReference type="PROSITE" id="PS50097">
    <property type="entry name" value="BTB"/>
    <property type="match status" value="2"/>
</dbReference>
<keyword evidence="2 3" id="KW-0040">ANK repeat</keyword>
<dbReference type="SMART" id="SM00225">
    <property type="entry name" value="BTB"/>
    <property type="match status" value="2"/>
</dbReference>
<sequence length="660" mass="74726">MVLRKDELEVQLKDEHELIRDGVLRDDSPLDDSPEFSRLCDACRVGDLKGCQEAIASGVNINARDLFDYTPLILASLCGHYETVRLLLESGALCERDTFQGERCLYNALNNRIRNLLLQYDYSKSTDPLQPFAAHITFLLTKEEPKTSDICLTASSSTWNLHKFILSARSPYFSHKLHDAPETTLWKLANTIPPEAFQIALRYLYLGDVPSDLGLSSKSQVTEEEVFKGIDKVSKQLEIESLWEGILAGSDRRIARQRHQDEIARGRAQIETWYRDNVLRHKIEIDSSKAQDVKWTRDNGIFADVLLRADEDTTSEDASPGIETPNASTNNIPIGPARSPSRSRQPPKKKSVLFPVHRAMLLRCDYFQTMFTSSFLEAQLTPHLQIISVACTPSVLEIVLDFLYTENCHIPIEEALDVLFAADMLFLEKLKTKAATVISTIGNGTMNLPHADINNVEREGDAAEVDADVEVEKINVYDVIRAGWFLKIQRLEEFSARYLAYRLEQYIDEEEFEELIQESASRIEKRQETDSIELLDDIRYYLSERFRLRFEDSGLEEIMNDDPTDTTPTPDANTNPNLSISTSTSKNTNIIIDTKANENENENENVNVNVVVNETDPFMNGEIKTLDGEIAGDEFAADAINYQVLLGKIDGLLERLKLDA</sequence>